<evidence type="ECO:0000256" key="1">
    <source>
        <dbReference type="ARBA" id="ARBA00022801"/>
    </source>
</evidence>
<evidence type="ECO:0000256" key="2">
    <source>
        <dbReference type="ARBA" id="ARBA00023277"/>
    </source>
</evidence>
<evidence type="ECO:0000256" key="3">
    <source>
        <dbReference type="ARBA" id="ARBA00023326"/>
    </source>
</evidence>
<dbReference type="Pfam" id="PF00331">
    <property type="entry name" value="Glyco_hydro_10"/>
    <property type="match status" value="1"/>
</dbReference>
<reference evidence="5 6" key="1">
    <citation type="submission" date="2016-05" db="EMBL/GenBank/DDBJ databases">
        <title>Genomic and physiological characterization of Planctopirus sp. isolated from fresh water lake.</title>
        <authorList>
            <person name="Subhash Y."/>
            <person name="Ramana C."/>
        </authorList>
    </citation>
    <scope>NUCLEOTIDE SEQUENCE [LARGE SCALE GENOMIC DNA]</scope>
    <source>
        <strain evidence="5 6">JC280</strain>
    </source>
</reference>
<dbReference type="GO" id="GO:0000272">
    <property type="term" value="P:polysaccharide catabolic process"/>
    <property type="evidence" value="ECO:0007669"/>
    <property type="project" value="UniProtKB-KW"/>
</dbReference>
<dbReference type="InterPro" id="IPR001000">
    <property type="entry name" value="GH10_dom"/>
</dbReference>
<dbReference type="InterPro" id="IPR017853">
    <property type="entry name" value="GH"/>
</dbReference>
<keyword evidence="6" id="KW-1185">Reference proteome</keyword>
<protein>
    <submittedName>
        <fullName evidence="5">Glycoside hydrolase</fullName>
    </submittedName>
</protein>
<name>A0A1C3E3Q3_9PLAN</name>
<evidence type="ECO:0000313" key="6">
    <source>
        <dbReference type="Proteomes" id="UP000094828"/>
    </source>
</evidence>
<dbReference type="Gene3D" id="3.20.20.80">
    <property type="entry name" value="Glycosidases"/>
    <property type="match status" value="1"/>
</dbReference>
<keyword evidence="3" id="KW-0624">Polysaccharide degradation</keyword>
<dbReference type="GO" id="GO:0004553">
    <property type="term" value="F:hydrolase activity, hydrolyzing O-glycosyl compounds"/>
    <property type="evidence" value="ECO:0007669"/>
    <property type="project" value="InterPro"/>
</dbReference>
<sequence length="490" mass="54921">MGLLRFVVDSEEILKDWPEVYHGYLAGPDGRIFPSRMEVEGNVLGCRRNTSESGKFHIAWPVAGHGRLLLCTGSLPERQEPYVLALELARGKIVQLRDQASQWELSGLRIPVNYYDLLKQAQAHFRQAVLEDDLSRMCELASQAIVSACDAAKELGQAYSRQALASRQQRYPHLPAILGIELEHAAPHENWSLITSPFNSACLRLDWKEVEPQEGDYSWELTDQQLEWCESRKMVVRAGPLLDFGPGGLPGWLAPWEHDPFNLQSFICDFIETAMLRYQGRVRLWEIATRFNTGGALKLPEDQRLALLARVLDIARQVDEESQLILRVDQPWGDYMAKGQHRLSPIQTVDALVRSGVGLSGANLEIAVGYQPASTQHRDLLDFSRLIDLWGGLGIPLHVTLSCPSAGIADLETTTETGVDPRLWKNGPSESEQADWATQIMQLLIAKPAVVGVTWKHLNDATPHSLPHSGLWDAQSQPKEIFQRLKKLNS</sequence>
<keyword evidence="2" id="KW-0119">Carbohydrate metabolism</keyword>
<comment type="caution">
    <text evidence="5">The sequence shown here is derived from an EMBL/GenBank/DDBJ whole genome shotgun (WGS) entry which is preliminary data.</text>
</comment>
<proteinExistence type="predicted"/>
<feature type="domain" description="GH10" evidence="4">
    <location>
        <begin position="205"/>
        <end position="485"/>
    </location>
</feature>
<dbReference type="AlphaFoldDB" id="A0A1C3E3Q3"/>
<dbReference type="EMBL" id="LYDR01000159">
    <property type="protein sequence ID" value="ODA27874.1"/>
    <property type="molecule type" value="Genomic_DNA"/>
</dbReference>
<evidence type="ECO:0000259" key="4">
    <source>
        <dbReference type="Pfam" id="PF00331"/>
    </source>
</evidence>
<keyword evidence="1 5" id="KW-0378">Hydrolase</keyword>
<evidence type="ECO:0000313" key="5">
    <source>
        <dbReference type="EMBL" id="ODA27874.1"/>
    </source>
</evidence>
<dbReference type="STRING" id="1841610.A6X21_15095"/>
<dbReference type="RefSeq" id="WP_068853481.1">
    <property type="nucleotide sequence ID" value="NZ_LYDR01000159.1"/>
</dbReference>
<accession>A0A1C3E3Q3</accession>
<gene>
    <name evidence="5" type="ORF">A6X21_15095</name>
</gene>
<dbReference type="OrthoDB" id="290971at2"/>
<dbReference type="SUPFAM" id="SSF51445">
    <property type="entry name" value="(Trans)glycosidases"/>
    <property type="match status" value="1"/>
</dbReference>
<organism evidence="5 6">
    <name type="scientific">Planctopirus hydrillae</name>
    <dbReference type="NCBI Taxonomy" id="1841610"/>
    <lineage>
        <taxon>Bacteria</taxon>
        <taxon>Pseudomonadati</taxon>
        <taxon>Planctomycetota</taxon>
        <taxon>Planctomycetia</taxon>
        <taxon>Planctomycetales</taxon>
        <taxon>Planctomycetaceae</taxon>
        <taxon>Planctopirus</taxon>
    </lineage>
</organism>
<dbReference type="Proteomes" id="UP000094828">
    <property type="component" value="Unassembled WGS sequence"/>
</dbReference>